<dbReference type="InterPro" id="IPR038731">
    <property type="entry name" value="RgtA/B/C-like"/>
</dbReference>
<feature type="transmembrane region" description="Helical" evidence="1">
    <location>
        <begin position="352"/>
        <end position="372"/>
    </location>
</feature>
<proteinExistence type="predicted"/>
<accession>A0A388TGY3</accession>
<feature type="transmembrane region" description="Helical" evidence="1">
    <location>
        <begin position="255"/>
        <end position="274"/>
    </location>
</feature>
<feature type="transmembrane region" description="Helical" evidence="1">
    <location>
        <begin position="326"/>
        <end position="343"/>
    </location>
</feature>
<feature type="transmembrane region" description="Helical" evidence="1">
    <location>
        <begin position="156"/>
        <end position="173"/>
    </location>
</feature>
<organism evidence="3 4">
    <name type="scientific">Candidatus Termititenax persephonae</name>
    <dbReference type="NCBI Taxonomy" id="2218525"/>
    <lineage>
        <taxon>Bacteria</taxon>
        <taxon>Bacillati</taxon>
        <taxon>Candidatus Margulisiibacteriota</taxon>
        <taxon>Candidatus Termititenacia</taxon>
        <taxon>Candidatus Termititenacales</taxon>
        <taxon>Candidatus Termititenacaceae</taxon>
        <taxon>Candidatus Termititenax</taxon>
    </lineage>
</organism>
<evidence type="ECO:0000256" key="1">
    <source>
        <dbReference type="SAM" id="Phobius"/>
    </source>
</evidence>
<sequence length="557" mass="65043">MPPKYLRHLGFLLIFALAFFARGVDLSTHFAHYDDVFMFADVFRTQEPRFRQELLTSLYDPARPHHDDRQKKLIRKIYDNPRSRFIFEAGVYLSRFMILPLDSNIAPIQPTLFTLITSPNYSYRLNLLMGRLPSFIFGVLTVCLIFLTLRRKTNTAGALGGMLICALSLESIIQAKFAPAYAFGCLASATLLLLFQRSQEDKFFQKYWLPSGVLAAVLAYTHYQVAFLLPAYYLANFWLKRHNPAESLKVKQSCAVSFLLCLPTLLFLLFIHGAQVESGRYVIGKFGEFLFTPSGQNILFYPIWFFIRNSFLVITHTLSPVTADQLLYWLFGLLFFAAFWRGLGKIRRQPEFLYLTLCFGIYLALIAIQQLAMTPTRQSLVYLPLFIYPIAQSISELKLKDSIIYLLLLVYTGIFLYFFPGFVQDRRDPINEKELLKIIETYQPNLIAGYEHSLHLAMFPQVRRQYNYVDGDHNIFLNQPTRNYKTVLFYSTWEELNETHFNISQQIWNAGTNQRWETPYNQYKVIYEKISTTNIEHEPNYWNTNGTNNLFFYILQL</sequence>
<feature type="transmembrane region" description="Helical" evidence="1">
    <location>
        <begin position="286"/>
        <end position="306"/>
    </location>
</feature>
<gene>
    <name evidence="3" type="ORF">NO2_0186</name>
</gene>
<name>A0A388TGY3_9BACT</name>
<feature type="domain" description="Glycosyltransferase RgtA/B/C/D-like" evidence="2">
    <location>
        <begin position="130"/>
        <end position="266"/>
    </location>
</feature>
<dbReference type="EMBL" id="BGZO01000003">
    <property type="protein sequence ID" value="GBR75519.1"/>
    <property type="molecule type" value="Genomic_DNA"/>
</dbReference>
<feature type="transmembrane region" description="Helical" evidence="1">
    <location>
        <begin position="128"/>
        <end position="149"/>
    </location>
</feature>
<feature type="transmembrane region" description="Helical" evidence="1">
    <location>
        <begin position="207"/>
        <end position="235"/>
    </location>
</feature>
<keyword evidence="1" id="KW-0812">Transmembrane</keyword>
<comment type="caution">
    <text evidence="3">The sequence shown here is derived from an EMBL/GenBank/DDBJ whole genome shotgun (WGS) entry which is preliminary data.</text>
</comment>
<dbReference type="Pfam" id="PF13231">
    <property type="entry name" value="PMT_2"/>
    <property type="match status" value="1"/>
</dbReference>
<evidence type="ECO:0000313" key="4">
    <source>
        <dbReference type="Proteomes" id="UP000275925"/>
    </source>
</evidence>
<keyword evidence="1" id="KW-1133">Transmembrane helix</keyword>
<feature type="transmembrane region" description="Helical" evidence="1">
    <location>
        <begin position="179"/>
        <end position="195"/>
    </location>
</feature>
<dbReference type="AlphaFoldDB" id="A0A388TGY3"/>
<reference evidence="3 4" key="1">
    <citation type="journal article" date="2019" name="ISME J.">
        <title>Genome analyses of uncultured TG2/ZB3 bacteria in 'Margulisbacteria' specifically attached to ectosymbiotic spirochetes of protists in the termite gut.</title>
        <authorList>
            <person name="Utami Y.D."/>
            <person name="Kuwahara H."/>
            <person name="Igai K."/>
            <person name="Murakami T."/>
            <person name="Sugaya K."/>
            <person name="Morikawa T."/>
            <person name="Nagura Y."/>
            <person name="Yuki M."/>
            <person name="Deevong P."/>
            <person name="Inoue T."/>
            <person name="Kihara K."/>
            <person name="Lo N."/>
            <person name="Yamada A."/>
            <person name="Ohkuma M."/>
            <person name="Hongoh Y."/>
        </authorList>
    </citation>
    <scope>NUCLEOTIDE SEQUENCE [LARGE SCALE GENOMIC DNA]</scope>
    <source>
        <strain evidence="3">NkOx7-02</strain>
    </source>
</reference>
<feature type="transmembrane region" description="Helical" evidence="1">
    <location>
        <begin position="403"/>
        <end position="423"/>
    </location>
</feature>
<dbReference type="Proteomes" id="UP000275925">
    <property type="component" value="Unassembled WGS sequence"/>
</dbReference>
<evidence type="ECO:0000259" key="2">
    <source>
        <dbReference type="Pfam" id="PF13231"/>
    </source>
</evidence>
<evidence type="ECO:0000313" key="3">
    <source>
        <dbReference type="EMBL" id="GBR75519.1"/>
    </source>
</evidence>
<protein>
    <recommendedName>
        <fullName evidence="2">Glycosyltransferase RgtA/B/C/D-like domain-containing protein</fullName>
    </recommendedName>
</protein>
<keyword evidence="4" id="KW-1185">Reference proteome</keyword>
<keyword evidence="1" id="KW-0472">Membrane</keyword>